<dbReference type="PANTHER" id="PTHR42792:SF2">
    <property type="entry name" value="FLAGELLIN"/>
    <property type="match status" value="1"/>
</dbReference>
<organism evidence="8 9">
    <name type="scientific">Metapseudomonas otitidis</name>
    <dbReference type="NCBI Taxonomy" id="319939"/>
    <lineage>
        <taxon>Bacteria</taxon>
        <taxon>Pseudomonadati</taxon>
        <taxon>Pseudomonadota</taxon>
        <taxon>Gammaproteobacteria</taxon>
        <taxon>Pseudomonadales</taxon>
        <taxon>Pseudomonadaceae</taxon>
        <taxon>Metapseudomonas</taxon>
    </lineage>
</organism>
<evidence type="ECO:0000256" key="4">
    <source>
        <dbReference type="RuleBase" id="RU362073"/>
    </source>
</evidence>
<evidence type="ECO:0000256" key="1">
    <source>
        <dbReference type="ARBA" id="ARBA00005709"/>
    </source>
</evidence>
<feature type="domain" description="Flagellin C-terminal" evidence="7">
    <location>
        <begin position="474"/>
        <end position="556"/>
    </location>
</feature>
<keyword evidence="8" id="KW-0282">Flagellum</keyword>
<dbReference type="EMBL" id="WTFN01000025">
    <property type="protein sequence ID" value="MWK56762.1"/>
    <property type="molecule type" value="Genomic_DNA"/>
</dbReference>
<dbReference type="InterPro" id="IPR046358">
    <property type="entry name" value="Flagellin_C"/>
</dbReference>
<dbReference type="Gene3D" id="1.20.1330.10">
    <property type="entry name" value="f41 fragment of flagellin, N-terminal domain"/>
    <property type="match status" value="2"/>
</dbReference>
<comment type="similarity">
    <text evidence="1 4">Belongs to the bacterial flagellin family.</text>
</comment>
<dbReference type="AlphaFoldDB" id="A0A7X3H7D2"/>
<name>A0A7X3H7D2_9GAMM</name>
<dbReference type="InterPro" id="IPR042187">
    <property type="entry name" value="Flagellin_C_sub2"/>
</dbReference>
<gene>
    <name evidence="8" type="ORF">GO594_12305</name>
</gene>
<dbReference type="Gene3D" id="6.10.10.10">
    <property type="entry name" value="Flagellar export chaperone, C-terminal domain"/>
    <property type="match status" value="1"/>
</dbReference>
<dbReference type="GO" id="GO:0005198">
    <property type="term" value="F:structural molecule activity"/>
    <property type="evidence" value="ECO:0007669"/>
    <property type="project" value="UniProtKB-UniRule"/>
</dbReference>
<evidence type="ECO:0000313" key="8">
    <source>
        <dbReference type="EMBL" id="MWK56762.1"/>
    </source>
</evidence>
<dbReference type="InterPro" id="IPR001029">
    <property type="entry name" value="Flagellin_N"/>
</dbReference>
<keyword evidence="8" id="KW-0969">Cilium</keyword>
<keyword evidence="8" id="KW-0966">Cell projection</keyword>
<accession>A0A7X3H7D2</accession>
<dbReference type="Pfam" id="PF00669">
    <property type="entry name" value="Flagellin_N"/>
    <property type="match status" value="1"/>
</dbReference>
<protein>
    <recommendedName>
        <fullName evidence="4">Flagellin</fullName>
    </recommendedName>
</protein>
<reference evidence="8 9" key="1">
    <citation type="submission" date="2019-12" db="EMBL/GenBank/DDBJ databases">
        <title>Draft genome sequence of Pseudomonas otitidis recovered from a chicken carcass.</title>
        <authorList>
            <person name="Vieira T.R."/>
            <person name="Oliviera E.F.C."/>
            <person name="Silva N.M.V."/>
            <person name="Sambrano G.E."/>
            <person name="Cibulski S.P."/>
            <person name="Cardoso M.R.I."/>
        </authorList>
    </citation>
    <scope>NUCLEOTIDE SEQUENCE [LARGE SCALE GENOMIC DNA]</scope>
    <source>
        <strain evidence="8 9">25_K</strain>
    </source>
</reference>
<keyword evidence="2 4" id="KW-0964">Secreted</keyword>
<evidence type="ECO:0000313" key="9">
    <source>
        <dbReference type="Proteomes" id="UP000461288"/>
    </source>
</evidence>
<feature type="region of interest" description="Disordered" evidence="5">
    <location>
        <begin position="1"/>
        <end position="21"/>
    </location>
</feature>
<feature type="domain" description="Flagellin N-terminal" evidence="6">
    <location>
        <begin position="5"/>
        <end position="142"/>
    </location>
</feature>
<evidence type="ECO:0000259" key="7">
    <source>
        <dbReference type="Pfam" id="PF00700"/>
    </source>
</evidence>
<comment type="subcellular location">
    <subcellularLocation>
        <location evidence="4">Secreted</location>
    </subcellularLocation>
    <subcellularLocation>
        <location evidence="4">Bacterial flagellum</location>
    </subcellularLocation>
</comment>
<dbReference type="NCBIfam" id="NF033876">
    <property type="entry name" value="flagella_HExxH"/>
    <property type="match status" value="1"/>
</dbReference>
<dbReference type="Pfam" id="PF00700">
    <property type="entry name" value="Flagellin_C"/>
    <property type="match status" value="1"/>
</dbReference>
<evidence type="ECO:0000256" key="3">
    <source>
        <dbReference type="ARBA" id="ARBA00023143"/>
    </source>
</evidence>
<keyword evidence="3 4" id="KW-0975">Bacterial flagellum</keyword>
<comment type="caution">
    <text evidence="8">The sequence shown here is derived from an EMBL/GenBank/DDBJ whole genome shotgun (WGS) entry which is preliminary data.</text>
</comment>
<dbReference type="InterPro" id="IPR001492">
    <property type="entry name" value="Flagellin"/>
</dbReference>
<comment type="function">
    <text evidence="4">Flagellin is the subunit protein which polymerizes to form the filaments of bacterial flagella.</text>
</comment>
<evidence type="ECO:0000259" key="6">
    <source>
        <dbReference type="Pfam" id="PF00669"/>
    </source>
</evidence>
<dbReference type="GO" id="GO:0005576">
    <property type="term" value="C:extracellular region"/>
    <property type="evidence" value="ECO:0007669"/>
    <property type="project" value="UniProtKB-SubCell"/>
</dbReference>
<proteinExistence type="inferred from homology"/>
<evidence type="ECO:0000256" key="2">
    <source>
        <dbReference type="ARBA" id="ARBA00022525"/>
    </source>
</evidence>
<dbReference type="PANTHER" id="PTHR42792">
    <property type="entry name" value="FLAGELLIN"/>
    <property type="match status" value="1"/>
</dbReference>
<dbReference type="GO" id="GO:0009288">
    <property type="term" value="C:bacterial-type flagellum"/>
    <property type="evidence" value="ECO:0007669"/>
    <property type="project" value="UniProtKB-SubCell"/>
</dbReference>
<evidence type="ECO:0000256" key="5">
    <source>
        <dbReference type="SAM" id="MobiDB-lite"/>
    </source>
</evidence>
<dbReference type="Proteomes" id="UP000461288">
    <property type="component" value="Unassembled WGS sequence"/>
</dbReference>
<sequence length="557" mass="58039">MMLTVNTNTASSFTQRQLGDTNKTLDRAMQRLSTGQRINSAKDDAAGLQISNALTSQVRGLGIAVRNANDGLSMLQVGEGALQSVTGALQRIRTLGLQAMNGSNTAADRAALNQEAQQLLQEINRVNETTTFGGRQVFNQDSTSRLGKLDERAVLNSLQGFWIGEGEQRVLDAYGLKADGAPLTITLTNDPSSNALASVSGTPGAGGKYYDQVLNVNLAYFDGSTLPNGGTNPGQYTDRVLAHEMVHAVMGRTMNFNALPGWFKEGTAEAAQGADERLAGDIAAGGIGGVMGAFGSIANSAGYSASYAAVRYMHAEIKAAGGLGIRDVMQYLAGHANSTLDDALANASHGAFASTADFTTKFNTDGAAFIAAMNLTNADTGAIGGFDADGGDVLTAENVLPNRGIGVPGSIGFKLIPPKLFDPNATGGGTQVSLQVGAKAFETIDVGLDSFNVGAMALNNIDLTKTPGLAVMDIDDALAYVDSQRAYMGAIQNRLDATISNLQNIGENVSASRSRILDADYASETATLASQQILRQAAQSVLVQANQIPQSVLTLLR</sequence>
<dbReference type="SUPFAM" id="SSF64518">
    <property type="entry name" value="Phase 1 flagellin"/>
    <property type="match status" value="1"/>
</dbReference>
<dbReference type="PRINTS" id="PR00207">
    <property type="entry name" value="FLAGELLIN"/>
</dbReference>